<name>A0A5N4CIF6_CAMDR</name>
<evidence type="ECO:0000313" key="6">
    <source>
        <dbReference type="EMBL" id="KAB1258637.1"/>
    </source>
</evidence>
<keyword evidence="4" id="KW-0964">Secreted</keyword>
<keyword evidence="7" id="KW-1185">Reference proteome</keyword>
<dbReference type="PANTHER" id="PTHR48482">
    <property type="entry name" value="INTERLEUKIN-19-RELATED"/>
    <property type="match status" value="1"/>
</dbReference>
<comment type="subcellular location">
    <subcellularLocation>
        <location evidence="1">Secreted</location>
    </subcellularLocation>
</comment>
<dbReference type="InterPro" id="IPR020443">
    <property type="entry name" value="IL-10/19/20/24/26"/>
</dbReference>
<dbReference type="GO" id="GO:0005125">
    <property type="term" value="F:cytokine activity"/>
    <property type="evidence" value="ECO:0007669"/>
    <property type="project" value="UniProtKB-KW"/>
</dbReference>
<evidence type="ECO:0000256" key="2">
    <source>
        <dbReference type="ARBA" id="ARBA00008813"/>
    </source>
</evidence>
<dbReference type="STRING" id="9838.ENSCDRP00005013291"/>
<evidence type="ECO:0000256" key="1">
    <source>
        <dbReference type="ARBA" id="ARBA00004613"/>
    </source>
</evidence>
<protein>
    <submittedName>
        <fullName evidence="6">Interleukin-24</fullName>
    </submittedName>
</protein>
<organism evidence="6 7">
    <name type="scientific">Camelus dromedarius</name>
    <name type="common">Dromedary</name>
    <name type="synonym">Arabian camel</name>
    <dbReference type="NCBI Taxonomy" id="9838"/>
    <lineage>
        <taxon>Eukaryota</taxon>
        <taxon>Metazoa</taxon>
        <taxon>Chordata</taxon>
        <taxon>Craniata</taxon>
        <taxon>Vertebrata</taxon>
        <taxon>Euteleostomi</taxon>
        <taxon>Mammalia</taxon>
        <taxon>Eutheria</taxon>
        <taxon>Laurasiatheria</taxon>
        <taxon>Artiodactyla</taxon>
        <taxon>Tylopoda</taxon>
        <taxon>Camelidae</taxon>
        <taxon>Camelus</taxon>
    </lineage>
</organism>
<dbReference type="InterPro" id="IPR009079">
    <property type="entry name" value="4_helix_cytokine-like_core"/>
</dbReference>
<comment type="caution">
    <text evidence="6">The sequence shown here is derived from an EMBL/GenBank/DDBJ whole genome shotgun (WGS) entry which is preliminary data.</text>
</comment>
<keyword evidence="5" id="KW-0732">Signal</keyword>
<evidence type="ECO:0000313" key="7">
    <source>
        <dbReference type="Proteomes" id="UP000299084"/>
    </source>
</evidence>
<reference evidence="6 7" key="1">
    <citation type="journal article" date="2019" name="Mol. Ecol. Resour.">
        <title>Improving Illumina assemblies with Hi-C and long reads: an example with the North African dromedary.</title>
        <authorList>
            <person name="Elbers J.P."/>
            <person name="Rogers M.F."/>
            <person name="Perelman P.L."/>
            <person name="Proskuryakova A.A."/>
            <person name="Serdyukova N.A."/>
            <person name="Johnson W.E."/>
            <person name="Horin P."/>
            <person name="Corander J."/>
            <person name="Murphy D."/>
            <person name="Burger P.A."/>
        </authorList>
    </citation>
    <scope>NUCLEOTIDE SEQUENCE [LARGE SCALE GENOMIC DNA]</scope>
    <source>
        <strain evidence="6">Drom800</strain>
        <tissue evidence="6">Blood</tissue>
    </source>
</reference>
<sequence>MASSLDGTDAPEMPQPRIPGRFLVEQQQQPRIVLVPPLQHMGFPVHAAALPRLSLILLLWSCGPGGQSQELQFGPCRVEGVVLQKLWEAFRAVKDIVQAQDNITSVRLLRKEVLQNVSVLSLPALNHQVLVLFISPHSYERGRVVQKEEYGPDGEAGVLGAGLEAESCYLIHALLKFYLDTVFRNYRRKAAEFRILRSLSTLANNFIVIMSKLQLSQENKMFSTRESARKRFLLFQRAFKQLDREAAVTKAFGEVDILLTWMEKFQQL</sequence>
<dbReference type="PANTHER" id="PTHR48482:SF4">
    <property type="entry name" value="INTERLEUKIN-24"/>
    <property type="match status" value="1"/>
</dbReference>
<evidence type="ECO:0000256" key="5">
    <source>
        <dbReference type="ARBA" id="ARBA00022729"/>
    </source>
</evidence>
<dbReference type="EMBL" id="JWIN03000023">
    <property type="protein sequence ID" value="KAB1258637.1"/>
    <property type="molecule type" value="Genomic_DNA"/>
</dbReference>
<proteinExistence type="inferred from homology"/>
<dbReference type="AlphaFoldDB" id="A0A5N4CIF6"/>
<keyword evidence="3" id="KW-0202">Cytokine</keyword>
<accession>A0A5N4CIF6</accession>
<comment type="similarity">
    <text evidence="2">Belongs to the IL-10 family.</text>
</comment>
<evidence type="ECO:0000256" key="4">
    <source>
        <dbReference type="ARBA" id="ARBA00022525"/>
    </source>
</evidence>
<dbReference type="Gene3D" id="1.20.1250.10">
    <property type="match status" value="2"/>
</dbReference>
<evidence type="ECO:0000256" key="3">
    <source>
        <dbReference type="ARBA" id="ARBA00022514"/>
    </source>
</evidence>
<dbReference type="SUPFAM" id="SSF47266">
    <property type="entry name" value="4-helical cytokines"/>
    <property type="match status" value="2"/>
</dbReference>
<dbReference type="Proteomes" id="UP000299084">
    <property type="component" value="Unassembled WGS sequence"/>
</dbReference>
<dbReference type="GO" id="GO:0005615">
    <property type="term" value="C:extracellular space"/>
    <property type="evidence" value="ECO:0007669"/>
    <property type="project" value="UniProtKB-KW"/>
</dbReference>
<gene>
    <name evidence="6" type="ORF">Cadr_000023408</name>
</gene>